<gene>
    <name evidence="2" type="ORF">N0F65_004847</name>
</gene>
<evidence type="ECO:0000313" key="2">
    <source>
        <dbReference type="EMBL" id="DBA01497.1"/>
    </source>
</evidence>
<dbReference type="EMBL" id="DAKRPA010000046">
    <property type="protein sequence ID" value="DBA01497.1"/>
    <property type="molecule type" value="Genomic_DNA"/>
</dbReference>
<accession>A0AAV2Z7T2</accession>
<feature type="compositionally biased region" description="Polar residues" evidence="1">
    <location>
        <begin position="15"/>
        <end position="28"/>
    </location>
</feature>
<reference evidence="2" key="1">
    <citation type="submission" date="2022-11" db="EMBL/GenBank/DDBJ databases">
        <authorList>
            <person name="Morgan W.R."/>
            <person name="Tartar A."/>
        </authorList>
    </citation>
    <scope>NUCLEOTIDE SEQUENCE</scope>
    <source>
        <strain evidence="2">ARSEF 373</strain>
    </source>
</reference>
<feature type="region of interest" description="Disordered" evidence="1">
    <location>
        <begin position="316"/>
        <end position="350"/>
    </location>
</feature>
<feature type="region of interest" description="Disordered" evidence="1">
    <location>
        <begin position="14"/>
        <end position="40"/>
    </location>
</feature>
<dbReference type="Proteomes" id="UP001146120">
    <property type="component" value="Unassembled WGS sequence"/>
</dbReference>
<feature type="non-terminal residue" evidence="2">
    <location>
        <position position="1"/>
    </location>
</feature>
<evidence type="ECO:0000256" key="1">
    <source>
        <dbReference type="SAM" id="MobiDB-lite"/>
    </source>
</evidence>
<comment type="caution">
    <text evidence="2">The sequence shown here is derived from an EMBL/GenBank/DDBJ whole genome shotgun (WGS) entry which is preliminary data.</text>
</comment>
<evidence type="ECO:0000313" key="3">
    <source>
        <dbReference type="Proteomes" id="UP001146120"/>
    </source>
</evidence>
<organism evidence="2 3">
    <name type="scientific">Lagenidium giganteum</name>
    <dbReference type="NCBI Taxonomy" id="4803"/>
    <lineage>
        <taxon>Eukaryota</taxon>
        <taxon>Sar</taxon>
        <taxon>Stramenopiles</taxon>
        <taxon>Oomycota</taxon>
        <taxon>Peronosporomycetes</taxon>
        <taxon>Pythiales</taxon>
        <taxon>Pythiaceae</taxon>
    </lineage>
</organism>
<keyword evidence="3" id="KW-1185">Reference proteome</keyword>
<evidence type="ECO:0008006" key="4">
    <source>
        <dbReference type="Google" id="ProtNLM"/>
    </source>
</evidence>
<proteinExistence type="predicted"/>
<reference evidence="2" key="2">
    <citation type="journal article" date="2023" name="Microbiol Resour">
        <title>Decontamination and Annotation of the Draft Genome Sequence of the Oomycete Lagenidium giganteum ARSEF 373.</title>
        <authorList>
            <person name="Morgan W.R."/>
            <person name="Tartar A."/>
        </authorList>
    </citation>
    <scope>NUCLEOTIDE SEQUENCE</scope>
    <source>
        <strain evidence="2">ARSEF 373</strain>
    </source>
</reference>
<sequence length="402" mass="44381">AKWFAHSARPLDPCSRTQTCRRNTRSTPSQPPASRGIAAHRRPSMTACPLRFGILADQPRSRTSRSLVAWHSHESPTLKYQSLITCTARRHLTRPTQESKIHGNYDAGARLRNAEHARTDTRAPRARKPARRSVRIDETPAYIHASSVQDAPYHTTTATPHVRKHEQITGTAVSKPSPAAAKTQVLVATPTPPARASMVQRGLPAQRRIKTCLSRQPSPRQAFEHAMISLGYRQSSTDTCLFTKIDDTTEMMVAVYVDDFVVVTSTQSAMECAMAEIQTTLASSALASLNSSSVSASTTNVRKEPARFTRHRICRRATRKGEVKSSPSTLDSGEARPPIPQQDARLRHSSGAQLIPSDSSCSLLRRPGHVNVHGWRGYNARQLHNLCQLEETIDGVSIIKRS</sequence>
<protein>
    <recommendedName>
        <fullName evidence="4">Reverse transcriptase Ty1/copia-type domain-containing protein</fullName>
    </recommendedName>
</protein>
<name>A0AAV2Z7T2_9STRA</name>
<dbReference type="AlphaFoldDB" id="A0AAV2Z7T2"/>